<dbReference type="VEuPathDB" id="VectorBase:GBRI019843"/>
<keyword evidence="1" id="KW-1133">Transmembrane helix</keyword>
<feature type="transmembrane region" description="Helical" evidence="1">
    <location>
        <begin position="96"/>
        <end position="115"/>
    </location>
</feature>
<keyword evidence="3" id="KW-1185">Reference proteome</keyword>
<sequence length="126" mass="14706">MLWIILTKKVRKITVENTLLDFKLQKITCTSSLKTTASRFQIRQIQRIIIYDTARLTRSTLLNPDNYLDGHRCSCICTTQMCATLNSGMKRSFFDWLKALLVILKIIYLTPLYLLPSCNYIRILLI</sequence>
<evidence type="ECO:0000313" key="3">
    <source>
        <dbReference type="Proteomes" id="UP000091820"/>
    </source>
</evidence>
<keyword evidence="1" id="KW-0812">Transmembrane</keyword>
<evidence type="ECO:0000256" key="1">
    <source>
        <dbReference type="SAM" id="Phobius"/>
    </source>
</evidence>
<dbReference type="Proteomes" id="UP000091820">
    <property type="component" value="Unassembled WGS sequence"/>
</dbReference>
<dbReference type="EnsemblMetazoa" id="GBRI019843-RA">
    <property type="protein sequence ID" value="GBRI019843-PA"/>
    <property type="gene ID" value="GBRI019843"/>
</dbReference>
<reference evidence="3" key="1">
    <citation type="submission" date="2014-03" db="EMBL/GenBank/DDBJ databases">
        <authorList>
            <person name="Aksoy S."/>
            <person name="Warren W."/>
            <person name="Wilson R.K."/>
        </authorList>
    </citation>
    <scope>NUCLEOTIDE SEQUENCE [LARGE SCALE GENOMIC DNA]</scope>
    <source>
        <strain evidence="3">IAEA</strain>
    </source>
</reference>
<organism evidence="2 3">
    <name type="scientific">Glossina brevipalpis</name>
    <dbReference type="NCBI Taxonomy" id="37001"/>
    <lineage>
        <taxon>Eukaryota</taxon>
        <taxon>Metazoa</taxon>
        <taxon>Ecdysozoa</taxon>
        <taxon>Arthropoda</taxon>
        <taxon>Hexapoda</taxon>
        <taxon>Insecta</taxon>
        <taxon>Pterygota</taxon>
        <taxon>Neoptera</taxon>
        <taxon>Endopterygota</taxon>
        <taxon>Diptera</taxon>
        <taxon>Brachycera</taxon>
        <taxon>Muscomorpha</taxon>
        <taxon>Hippoboscoidea</taxon>
        <taxon>Glossinidae</taxon>
        <taxon>Glossina</taxon>
    </lineage>
</organism>
<keyword evidence="1" id="KW-0472">Membrane</keyword>
<evidence type="ECO:0000313" key="2">
    <source>
        <dbReference type="EnsemblMetazoa" id="GBRI019843-PA"/>
    </source>
</evidence>
<dbReference type="AlphaFoldDB" id="A0A1A9WHF1"/>
<reference evidence="2" key="2">
    <citation type="submission" date="2020-05" db="UniProtKB">
        <authorList>
            <consortium name="EnsemblMetazoa"/>
        </authorList>
    </citation>
    <scope>IDENTIFICATION</scope>
    <source>
        <strain evidence="2">IAEA</strain>
    </source>
</reference>
<accession>A0A1A9WHF1</accession>
<proteinExistence type="predicted"/>
<protein>
    <submittedName>
        <fullName evidence="2">Uncharacterized protein</fullName>
    </submittedName>
</protein>
<name>A0A1A9WHF1_9MUSC</name>